<dbReference type="SMART" id="SM00448">
    <property type="entry name" value="REC"/>
    <property type="match status" value="1"/>
</dbReference>
<dbReference type="InterPro" id="IPR050595">
    <property type="entry name" value="Bact_response_regulator"/>
</dbReference>
<evidence type="ECO:0000256" key="2">
    <source>
        <dbReference type="PROSITE-ProRule" id="PRU00169"/>
    </source>
</evidence>
<evidence type="ECO:0000313" key="4">
    <source>
        <dbReference type="EMBL" id="SDV50088.1"/>
    </source>
</evidence>
<evidence type="ECO:0000313" key="5">
    <source>
        <dbReference type="Proteomes" id="UP000243719"/>
    </source>
</evidence>
<dbReference type="InterPro" id="IPR001789">
    <property type="entry name" value="Sig_transdc_resp-reg_receiver"/>
</dbReference>
<feature type="modified residue" description="4-aspartylphosphate" evidence="2">
    <location>
        <position position="76"/>
    </location>
</feature>
<sequence length="142" mass="15662">MHAGTRRLEQTCEIWADRLNSDGEVARVLVVDDFRDLADAVAEALTRPNVRSRCAYSGEQALGLITRWQPHVVLLDLSLPGTDGFKVAEQIARMPGGDRPVLIAHTGLNRAENIERVRALGFSGFCSKPLSFGPVLRFLNVH</sequence>
<proteinExistence type="predicted"/>
<feature type="domain" description="Response regulatory" evidence="3">
    <location>
        <begin position="27"/>
        <end position="142"/>
    </location>
</feature>
<dbReference type="PROSITE" id="PS50110">
    <property type="entry name" value="RESPONSE_REGULATORY"/>
    <property type="match status" value="1"/>
</dbReference>
<dbReference type="EMBL" id="FNLO01000010">
    <property type="protein sequence ID" value="SDV50088.1"/>
    <property type="molecule type" value="Genomic_DNA"/>
</dbReference>
<dbReference type="GO" id="GO:0000160">
    <property type="term" value="P:phosphorelay signal transduction system"/>
    <property type="evidence" value="ECO:0007669"/>
    <property type="project" value="InterPro"/>
</dbReference>
<dbReference type="AlphaFoldDB" id="A0A1H2PSR7"/>
<protein>
    <submittedName>
        <fullName evidence="4">Response regulator receiver domain-containing protein</fullName>
    </submittedName>
</protein>
<dbReference type="RefSeq" id="WP_091910763.1">
    <property type="nucleotide sequence ID" value="NZ_FNLO01000010.1"/>
</dbReference>
<dbReference type="InterPro" id="IPR011006">
    <property type="entry name" value="CheY-like_superfamily"/>
</dbReference>
<dbReference type="SUPFAM" id="SSF52172">
    <property type="entry name" value="CheY-like"/>
    <property type="match status" value="1"/>
</dbReference>
<organism evidence="4 5">
    <name type="scientific">Chitinasiproducens palmae</name>
    <dbReference type="NCBI Taxonomy" id="1770053"/>
    <lineage>
        <taxon>Bacteria</taxon>
        <taxon>Pseudomonadati</taxon>
        <taxon>Pseudomonadota</taxon>
        <taxon>Betaproteobacteria</taxon>
        <taxon>Burkholderiales</taxon>
        <taxon>Burkholderiaceae</taxon>
        <taxon>Chitinasiproducens</taxon>
    </lineage>
</organism>
<evidence type="ECO:0000259" key="3">
    <source>
        <dbReference type="PROSITE" id="PS50110"/>
    </source>
</evidence>
<dbReference type="PANTHER" id="PTHR44591:SF3">
    <property type="entry name" value="RESPONSE REGULATORY DOMAIN-CONTAINING PROTEIN"/>
    <property type="match status" value="1"/>
</dbReference>
<dbReference type="Pfam" id="PF00072">
    <property type="entry name" value="Response_reg"/>
    <property type="match status" value="1"/>
</dbReference>
<reference evidence="5" key="1">
    <citation type="submission" date="2016-09" db="EMBL/GenBank/DDBJ databases">
        <authorList>
            <person name="Varghese N."/>
            <person name="Submissions S."/>
        </authorList>
    </citation>
    <scope>NUCLEOTIDE SEQUENCE [LARGE SCALE GENOMIC DNA]</scope>
    <source>
        <strain evidence="5">JS23</strain>
    </source>
</reference>
<gene>
    <name evidence="4" type="ORF">SAMN05216551_110106</name>
</gene>
<dbReference type="Proteomes" id="UP000243719">
    <property type="component" value="Unassembled WGS sequence"/>
</dbReference>
<accession>A0A1H2PSR7</accession>
<dbReference type="STRING" id="1770053.SAMN05216551_110106"/>
<evidence type="ECO:0000256" key="1">
    <source>
        <dbReference type="ARBA" id="ARBA00022553"/>
    </source>
</evidence>
<keyword evidence="1 2" id="KW-0597">Phosphoprotein</keyword>
<dbReference type="OrthoDB" id="9131147at2"/>
<dbReference type="Gene3D" id="3.40.50.2300">
    <property type="match status" value="1"/>
</dbReference>
<name>A0A1H2PSR7_9BURK</name>
<keyword evidence="5" id="KW-1185">Reference proteome</keyword>
<dbReference type="PANTHER" id="PTHR44591">
    <property type="entry name" value="STRESS RESPONSE REGULATOR PROTEIN 1"/>
    <property type="match status" value="1"/>
</dbReference>